<name>A0A1G2BRB2_9BACT</name>
<accession>A0A1G2BRB2</accession>
<sequence length="136" mass="15298">MSENGFSKALQVACEVVMDELPLGCVVTKRAAKSKREQTLAKALTQLKKLNGAPPDAIEIVRRAVEASPVNPGVKRSKTFLILMASVLTHHQLVSGYVRQQKRWWLTERRIAASVHFMCDKLGVYRDEAYRMLSND</sequence>
<dbReference type="AlphaFoldDB" id="A0A1G2BRB2"/>
<dbReference type="EMBL" id="MHKO01000048">
    <property type="protein sequence ID" value="OGY91356.1"/>
    <property type="molecule type" value="Genomic_DNA"/>
</dbReference>
<dbReference type="Proteomes" id="UP000178109">
    <property type="component" value="Unassembled WGS sequence"/>
</dbReference>
<reference evidence="1 2" key="1">
    <citation type="journal article" date="2016" name="Nat. Commun.">
        <title>Thousands of microbial genomes shed light on interconnected biogeochemical processes in an aquifer system.</title>
        <authorList>
            <person name="Anantharaman K."/>
            <person name="Brown C.T."/>
            <person name="Hug L.A."/>
            <person name="Sharon I."/>
            <person name="Castelle C.J."/>
            <person name="Probst A.J."/>
            <person name="Thomas B.C."/>
            <person name="Singh A."/>
            <person name="Wilkins M.J."/>
            <person name="Karaoz U."/>
            <person name="Brodie E.L."/>
            <person name="Williams K.H."/>
            <person name="Hubbard S.S."/>
            <person name="Banfield J.F."/>
        </authorList>
    </citation>
    <scope>NUCLEOTIDE SEQUENCE [LARGE SCALE GENOMIC DNA]</scope>
</reference>
<gene>
    <name evidence="1" type="ORF">A3H70_02705</name>
</gene>
<evidence type="ECO:0000313" key="1">
    <source>
        <dbReference type="EMBL" id="OGY91356.1"/>
    </source>
</evidence>
<dbReference type="STRING" id="1798553.A3H70_02705"/>
<organism evidence="1 2">
    <name type="scientific">Candidatus Komeilibacteria bacterium RIFCSPLOWO2_02_FULL_48_11</name>
    <dbReference type="NCBI Taxonomy" id="1798553"/>
    <lineage>
        <taxon>Bacteria</taxon>
        <taxon>Candidatus Komeiliibacteriota</taxon>
    </lineage>
</organism>
<proteinExistence type="predicted"/>
<evidence type="ECO:0000313" key="2">
    <source>
        <dbReference type="Proteomes" id="UP000178109"/>
    </source>
</evidence>
<protein>
    <submittedName>
        <fullName evidence="1">Uncharacterized protein</fullName>
    </submittedName>
</protein>
<comment type="caution">
    <text evidence="1">The sequence shown here is derived from an EMBL/GenBank/DDBJ whole genome shotgun (WGS) entry which is preliminary data.</text>
</comment>